<keyword evidence="1" id="KW-0175">Coiled coil</keyword>
<reference evidence="2 3" key="1">
    <citation type="submission" date="2024-01" db="EMBL/GenBank/DDBJ databases">
        <title>The genome of the rayed Mediterranean limpet Patella caerulea (Linnaeus, 1758).</title>
        <authorList>
            <person name="Anh-Thu Weber A."/>
            <person name="Halstead-Nussloch G."/>
        </authorList>
    </citation>
    <scope>NUCLEOTIDE SEQUENCE [LARGE SCALE GENOMIC DNA]</scope>
    <source>
        <strain evidence="2">AATW-2023a</strain>
        <tissue evidence="2">Whole specimen</tissue>
    </source>
</reference>
<protein>
    <recommendedName>
        <fullName evidence="4">Ubiquitin-like domain-containing protein</fullName>
    </recommendedName>
</protein>
<proteinExistence type="predicted"/>
<evidence type="ECO:0000313" key="2">
    <source>
        <dbReference type="EMBL" id="KAK6175073.1"/>
    </source>
</evidence>
<dbReference type="Proteomes" id="UP001347796">
    <property type="component" value="Unassembled WGS sequence"/>
</dbReference>
<sequence length="157" mass="19381">MAEKKNRQKLRPAEEFKQLQEIKIAWQNQECRRLTQRVEELTHRVQELEAEAAEREQREQRQRKRAWKKISSKDDWITLRLYNISDSEDCVGSIKVKREITVEELQGRIRKQLETEKLYIDDIWSEEKERHIYRETLDLDKTLDEYDIEDEEHVFYW</sequence>
<dbReference type="AlphaFoldDB" id="A0AAN8JJN4"/>
<dbReference type="EMBL" id="JAZGQO010000010">
    <property type="protein sequence ID" value="KAK6175073.1"/>
    <property type="molecule type" value="Genomic_DNA"/>
</dbReference>
<gene>
    <name evidence="2" type="ORF">SNE40_013610</name>
</gene>
<comment type="caution">
    <text evidence="2">The sequence shown here is derived from an EMBL/GenBank/DDBJ whole genome shotgun (WGS) entry which is preliminary data.</text>
</comment>
<accession>A0AAN8JJN4</accession>
<evidence type="ECO:0000256" key="1">
    <source>
        <dbReference type="SAM" id="Coils"/>
    </source>
</evidence>
<organism evidence="2 3">
    <name type="scientific">Patella caerulea</name>
    <name type="common">Rayed Mediterranean limpet</name>
    <dbReference type="NCBI Taxonomy" id="87958"/>
    <lineage>
        <taxon>Eukaryota</taxon>
        <taxon>Metazoa</taxon>
        <taxon>Spiralia</taxon>
        <taxon>Lophotrochozoa</taxon>
        <taxon>Mollusca</taxon>
        <taxon>Gastropoda</taxon>
        <taxon>Patellogastropoda</taxon>
        <taxon>Patelloidea</taxon>
        <taxon>Patellidae</taxon>
        <taxon>Patella</taxon>
    </lineage>
</organism>
<name>A0AAN8JJN4_PATCE</name>
<feature type="coiled-coil region" evidence="1">
    <location>
        <begin position="24"/>
        <end position="70"/>
    </location>
</feature>
<keyword evidence="3" id="KW-1185">Reference proteome</keyword>
<evidence type="ECO:0000313" key="3">
    <source>
        <dbReference type="Proteomes" id="UP001347796"/>
    </source>
</evidence>
<evidence type="ECO:0008006" key="4">
    <source>
        <dbReference type="Google" id="ProtNLM"/>
    </source>
</evidence>